<protein>
    <submittedName>
        <fullName evidence="12">Cytochrome P450 2J1-like</fullName>
    </submittedName>
</protein>
<dbReference type="InterPro" id="IPR017972">
    <property type="entry name" value="Cyt_P450_CS"/>
</dbReference>
<feature type="binding site" description="axial binding residue" evidence="7">
    <location>
        <position position="495"/>
    </location>
    <ligand>
        <name>heme</name>
        <dbReference type="ChEBI" id="CHEBI:30413"/>
    </ligand>
    <ligandPart>
        <name>Fe</name>
        <dbReference type="ChEBI" id="CHEBI:18248"/>
    </ligandPart>
</feature>
<evidence type="ECO:0000256" key="2">
    <source>
        <dbReference type="ARBA" id="ARBA00010617"/>
    </source>
</evidence>
<dbReference type="Pfam" id="PF00067">
    <property type="entry name" value="p450"/>
    <property type="match status" value="1"/>
</dbReference>
<dbReference type="PANTHER" id="PTHR24300:SF403">
    <property type="entry name" value="CYTOCHROME P450 306A1"/>
    <property type="match status" value="1"/>
</dbReference>
<comment type="cofactor">
    <cofactor evidence="1 7">
        <name>heme</name>
        <dbReference type="ChEBI" id="CHEBI:30413"/>
    </cofactor>
</comment>
<evidence type="ECO:0000256" key="5">
    <source>
        <dbReference type="ARBA" id="ARBA00023004"/>
    </source>
</evidence>
<evidence type="ECO:0000313" key="12">
    <source>
        <dbReference type="RefSeq" id="XP_055864059.1"/>
    </source>
</evidence>
<keyword evidence="6 8" id="KW-0503">Monooxygenase</keyword>
<evidence type="ECO:0000256" key="3">
    <source>
        <dbReference type="ARBA" id="ARBA00022723"/>
    </source>
</evidence>
<dbReference type="InterPro" id="IPR001128">
    <property type="entry name" value="Cyt_P450"/>
</dbReference>
<dbReference type="InterPro" id="IPR050182">
    <property type="entry name" value="Cytochrome_P450_fam2"/>
</dbReference>
<keyword evidence="9" id="KW-0472">Membrane</keyword>
<dbReference type="GO" id="GO:0020037">
    <property type="term" value="F:heme binding"/>
    <property type="evidence" value="ECO:0007669"/>
    <property type="project" value="InterPro"/>
</dbReference>
<evidence type="ECO:0000256" key="1">
    <source>
        <dbReference type="ARBA" id="ARBA00001971"/>
    </source>
</evidence>
<dbReference type="InterPro" id="IPR002401">
    <property type="entry name" value="Cyt_P450_E_grp-I"/>
</dbReference>
<dbReference type="GO" id="GO:0006082">
    <property type="term" value="P:organic acid metabolic process"/>
    <property type="evidence" value="ECO:0007669"/>
    <property type="project" value="TreeGrafter"/>
</dbReference>
<dbReference type="OMA" id="TIMPKLH"/>
<dbReference type="PRINTS" id="PR00463">
    <property type="entry name" value="EP450I"/>
</dbReference>
<dbReference type="GO" id="GO:0008395">
    <property type="term" value="F:steroid hydroxylase activity"/>
    <property type="evidence" value="ECO:0007669"/>
    <property type="project" value="TreeGrafter"/>
</dbReference>
<dbReference type="GO" id="GO:0006805">
    <property type="term" value="P:xenobiotic metabolic process"/>
    <property type="evidence" value="ECO:0007669"/>
    <property type="project" value="TreeGrafter"/>
</dbReference>
<accession>A0A9W2YN23</accession>
<dbReference type="Proteomes" id="UP001165740">
    <property type="component" value="Chromosome 13"/>
</dbReference>
<evidence type="ECO:0000313" key="11">
    <source>
        <dbReference type="Proteomes" id="UP001165740"/>
    </source>
</evidence>
<evidence type="ECO:0000256" key="4">
    <source>
        <dbReference type="ARBA" id="ARBA00023002"/>
    </source>
</evidence>
<dbReference type="PROSITE" id="PS00086">
    <property type="entry name" value="CYTOCHROME_P450"/>
    <property type="match status" value="1"/>
</dbReference>
<evidence type="ECO:0000256" key="8">
    <source>
        <dbReference type="RuleBase" id="RU000461"/>
    </source>
</evidence>
<dbReference type="SUPFAM" id="SSF48264">
    <property type="entry name" value="Cytochrome P450"/>
    <property type="match status" value="1"/>
</dbReference>
<gene>
    <name evidence="12" type="primary">LOC129922349</name>
</gene>
<sequence>MRIKNCNFEMCIVYIALLPPASASDELFCKLLHTEATHKPYKYKYETRTVIILTMFETVLSYFETSAILAAVLLLLVTFYIRSRQPKNLPPSPGAALPLIGHLHLLGKNPRRRFKQWAQEYGDVFTLQMGPERTIFVNTLEAMKEAFIKKADFFSDRSQNSIVSHHASDVFHGIVSSSGSNWKAQRTTSLAILRNFGMGKNMLAEKILEEVSFYTKELTNSKGKPCDIHYLTNMSVSNVISSIIFGKRFEFNDPKFIKQIEMFNDLVKLSTGVLVFFPSLYYLPFDLFKGKKLVQLYFAMRNFTDEMISEVKNRNDSGNLDNYIVAYIEEMEKEKQSGQLYLDELNLARNIDNLFVAGSETTSTTIMWCLLYMLHYPEVQQKIYKEIVEQIGTERPPNITDKSNLKYLTAVIMEVQRKASILPLSVPHLCNKDTTLAGYNIPKGTIVMPNLDAIHSSKEIWGDPENFRPERFLDAKGNIIKREELMPFSIGRRICLGESLAKMELFLYLSTLFQKFEFLPASPDKVPPLQDTWGLVAAPEHFEIRCVERDN</sequence>
<dbReference type="PANTHER" id="PTHR24300">
    <property type="entry name" value="CYTOCHROME P450 508A4-RELATED"/>
    <property type="match status" value="1"/>
</dbReference>
<keyword evidence="4 8" id="KW-0560">Oxidoreductase</keyword>
<dbReference type="GO" id="GO:0005737">
    <property type="term" value="C:cytoplasm"/>
    <property type="evidence" value="ECO:0007669"/>
    <property type="project" value="TreeGrafter"/>
</dbReference>
<dbReference type="GO" id="GO:0005506">
    <property type="term" value="F:iron ion binding"/>
    <property type="evidence" value="ECO:0007669"/>
    <property type="project" value="InterPro"/>
</dbReference>
<dbReference type="Gene3D" id="1.10.630.10">
    <property type="entry name" value="Cytochrome P450"/>
    <property type="match status" value="1"/>
</dbReference>
<keyword evidence="10" id="KW-0732">Signal</keyword>
<evidence type="ECO:0000256" key="10">
    <source>
        <dbReference type="SAM" id="SignalP"/>
    </source>
</evidence>
<keyword evidence="11" id="KW-1185">Reference proteome</keyword>
<dbReference type="GO" id="GO:0016712">
    <property type="term" value="F:oxidoreductase activity, acting on paired donors, with incorporation or reduction of molecular oxygen, reduced flavin or flavoprotein as one donor, and incorporation of one atom of oxygen"/>
    <property type="evidence" value="ECO:0007669"/>
    <property type="project" value="TreeGrafter"/>
</dbReference>
<dbReference type="AlphaFoldDB" id="A0A9W2YN23"/>
<name>A0A9W2YN23_BIOGL</name>
<reference evidence="12" key="1">
    <citation type="submission" date="2025-08" db="UniProtKB">
        <authorList>
            <consortium name="RefSeq"/>
        </authorList>
    </citation>
    <scope>IDENTIFICATION</scope>
</reference>
<keyword evidence="9" id="KW-0812">Transmembrane</keyword>
<comment type="similarity">
    <text evidence="2 8">Belongs to the cytochrome P450 family.</text>
</comment>
<evidence type="ECO:0000256" key="9">
    <source>
        <dbReference type="SAM" id="Phobius"/>
    </source>
</evidence>
<dbReference type="FunFam" id="1.10.630.10:FF:000036">
    <property type="entry name" value="CYtochrome P450 family"/>
    <property type="match status" value="1"/>
</dbReference>
<evidence type="ECO:0000256" key="6">
    <source>
        <dbReference type="ARBA" id="ARBA00023033"/>
    </source>
</evidence>
<keyword evidence="3 7" id="KW-0479">Metal-binding</keyword>
<dbReference type="GeneID" id="129922349"/>
<dbReference type="PRINTS" id="PR00385">
    <property type="entry name" value="P450"/>
</dbReference>
<evidence type="ECO:0000256" key="7">
    <source>
        <dbReference type="PIRSR" id="PIRSR602401-1"/>
    </source>
</evidence>
<feature type="transmembrane region" description="Helical" evidence="9">
    <location>
        <begin position="59"/>
        <end position="81"/>
    </location>
</feature>
<keyword evidence="7 8" id="KW-0349">Heme</keyword>
<organism evidence="11 12">
    <name type="scientific">Biomphalaria glabrata</name>
    <name type="common">Bloodfluke planorb</name>
    <name type="synonym">Freshwater snail</name>
    <dbReference type="NCBI Taxonomy" id="6526"/>
    <lineage>
        <taxon>Eukaryota</taxon>
        <taxon>Metazoa</taxon>
        <taxon>Spiralia</taxon>
        <taxon>Lophotrochozoa</taxon>
        <taxon>Mollusca</taxon>
        <taxon>Gastropoda</taxon>
        <taxon>Heterobranchia</taxon>
        <taxon>Euthyneura</taxon>
        <taxon>Panpulmonata</taxon>
        <taxon>Hygrophila</taxon>
        <taxon>Lymnaeoidea</taxon>
        <taxon>Planorbidae</taxon>
        <taxon>Biomphalaria</taxon>
    </lineage>
</organism>
<proteinExistence type="inferred from homology"/>
<dbReference type="RefSeq" id="XP_055864059.1">
    <property type="nucleotide sequence ID" value="XM_056008084.1"/>
</dbReference>
<dbReference type="OrthoDB" id="6081913at2759"/>
<feature type="chain" id="PRO_5040741087" evidence="10">
    <location>
        <begin position="24"/>
        <end position="551"/>
    </location>
</feature>
<dbReference type="InterPro" id="IPR036396">
    <property type="entry name" value="Cyt_P450_sf"/>
</dbReference>
<keyword evidence="9" id="KW-1133">Transmembrane helix</keyword>
<keyword evidence="5 7" id="KW-0408">Iron</keyword>
<feature type="signal peptide" evidence="10">
    <location>
        <begin position="1"/>
        <end position="23"/>
    </location>
</feature>